<feature type="transmembrane region" description="Helical" evidence="5">
    <location>
        <begin position="153"/>
        <end position="174"/>
    </location>
</feature>
<evidence type="ECO:0000313" key="8">
    <source>
        <dbReference type="Proteomes" id="UP001221208"/>
    </source>
</evidence>
<feature type="transmembrane region" description="Helical" evidence="5">
    <location>
        <begin position="269"/>
        <end position="290"/>
    </location>
</feature>
<dbReference type="Proteomes" id="UP001221208">
    <property type="component" value="Unassembled WGS sequence"/>
</dbReference>
<keyword evidence="4 5" id="KW-0472">Membrane</keyword>
<comment type="subcellular location">
    <subcellularLocation>
        <location evidence="1">Membrane</location>
        <topology evidence="1">Multi-pass membrane protein</topology>
    </subcellularLocation>
</comment>
<feature type="transmembrane region" description="Helical" evidence="5">
    <location>
        <begin position="91"/>
        <end position="115"/>
    </location>
</feature>
<dbReference type="Gene3D" id="1.20.1530.20">
    <property type="match status" value="1"/>
</dbReference>
<gene>
    <name evidence="7" type="ORF">OIK44_13995</name>
</gene>
<reference evidence="7 8" key="1">
    <citation type="submission" date="2022-10" db="EMBL/GenBank/DDBJ databases">
        <title>Janthinobacterium sp. hw3 Genome sequencing.</title>
        <authorList>
            <person name="Park S."/>
        </authorList>
    </citation>
    <scope>NUCLEOTIDE SEQUENCE [LARGE SCALE GENOMIC DNA]</scope>
    <source>
        <strain evidence="8">hw3</strain>
    </source>
</reference>
<proteinExistence type="predicted"/>
<name>A0ABT5K1U5_9BURK</name>
<feature type="transmembrane region" description="Helical" evidence="5">
    <location>
        <begin position="60"/>
        <end position="79"/>
    </location>
</feature>
<evidence type="ECO:0000256" key="3">
    <source>
        <dbReference type="ARBA" id="ARBA00022989"/>
    </source>
</evidence>
<evidence type="ECO:0000256" key="4">
    <source>
        <dbReference type="ARBA" id="ARBA00023136"/>
    </source>
</evidence>
<feature type="domain" description="Cation/H+ exchanger transmembrane" evidence="6">
    <location>
        <begin position="21"/>
        <end position="384"/>
    </location>
</feature>
<feature type="transmembrane region" description="Helical" evidence="5">
    <location>
        <begin position="296"/>
        <end position="318"/>
    </location>
</feature>
<evidence type="ECO:0000313" key="7">
    <source>
        <dbReference type="EMBL" id="MDC8758691.1"/>
    </source>
</evidence>
<dbReference type="InterPro" id="IPR038770">
    <property type="entry name" value="Na+/solute_symporter_sf"/>
</dbReference>
<organism evidence="7 8">
    <name type="scientific">Janthinobacterium fluminis</name>
    <dbReference type="NCBI Taxonomy" id="2987524"/>
    <lineage>
        <taxon>Bacteria</taxon>
        <taxon>Pseudomonadati</taxon>
        <taxon>Pseudomonadota</taxon>
        <taxon>Betaproteobacteria</taxon>
        <taxon>Burkholderiales</taxon>
        <taxon>Oxalobacteraceae</taxon>
        <taxon>Janthinobacterium</taxon>
    </lineage>
</organism>
<feature type="transmembrane region" description="Helical" evidence="5">
    <location>
        <begin position="36"/>
        <end position="54"/>
    </location>
</feature>
<dbReference type="InterPro" id="IPR006153">
    <property type="entry name" value="Cation/H_exchanger_TM"/>
</dbReference>
<dbReference type="PANTHER" id="PTHR43021:SF2">
    <property type="entry name" value="CATION_H+ EXCHANGER DOMAIN-CONTAINING PROTEIN"/>
    <property type="match status" value="1"/>
</dbReference>
<dbReference type="EMBL" id="JAQQXR010000005">
    <property type="protein sequence ID" value="MDC8758691.1"/>
    <property type="molecule type" value="Genomic_DNA"/>
</dbReference>
<feature type="transmembrane region" description="Helical" evidence="5">
    <location>
        <begin position="330"/>
        <end position="349"/>
    </location>
</feature>
<keyword evidence="8" id="KW-1185">Reference proteome</keyword>
<comment type="caution">
    <text evidence="7">The sequence shown here is derived from an EMBL/GenBank/DDBJ whole genome shotgun (WGS) entry which is preliminary data.</text>
</comment>
<evidence type="ECO:0000256" key="1">
    <source>
        <dbReference type="ARBA" id="ARBA00004141"/>
    </source>
</evidence>
<evidence type="ECO:0000256" key="5">
    <source>
        <dbReference type="SAM" id="Phobius"/>
    </source>
</evidence>
<evidence type="ECO:0000256" key="2">
    <source>
        <dbReference type="ARBA" id="ARBA00022692"/>
    </source>
</evidence>
<feature type="transmembrane region" description="Helical" evidence="5">
    <location>
        <begin position="6"/>
        <end position="24"/>
    </location>
</feature>
<sequence length="395" mass="42058">MQSILSIASDLSWPFAIALAWVAGEFGHRWTGLPRISFYGAVGFLLAQTQVGVLPHVGNGPMLVLADVAFGLILFELGYRINLRWLSNNPWIAVAGLVEAIGTFAVVYCIAIEFAVVPGTALLLAALSMSTSPATVMRVINEERSSGQVSERVMHMSALNCVLAVFIFNVIVAYRTFHSSGDLLDAGMSSFTMLLASAGAGAVFGVVVPAMLRRLGNMAQDATVAFALAVILLVAITYTTRLSPLLATLVFGLVARHRRVAFSQAQRNFGALGELLTVLLFVFVAATLAWPQVVAGAGLALAMIAGRFVTKIIGVGAFSHVSGISWRKGVLTGVALTPVSVSVVLLLEHARHRGVSFADELSALAAFILILELLGPVIIQRALIWAKETHNEQEH</sequence>
<dbReference type="PANTHER" id="PTHR43021">
    <property type="entry name" value="NA(+)/H(+) ANTIPORTER-RELATED"/>
    <property type="match status" value="1"/>
</dbReference>
<keyword evidence="2 5" id="KW-0812">Transmembrane</keyword>
<protein>
    <submittedName>
        <fullName evidence="7">Cation:proton antiporter</fullName>
    </submittedName>
</protein>
<feature type="transmembrane region" description="Helical" evidence="5">
    <location>
        <begin position="242"/>
        <end position="257"/>
    </location>
</feature>
<evidence type="ECO:0000259" key="6">
    <source>
        <dbReference type="Pfam" id="PF00999"/>
    </source>
</evidence>
<dbReference type="Pfam" id="PF00999">
    <property type="entry name" value="Na_H_Exchanger"/>
    <property type="match status" value="1"/>
</dbReference>
<feature type="transmembrane region" description="Helical" evidence="5">
    <location>
        <begin position="361"/>
        <end position="379"/>
    </location>
</feature>
<dbReference type="RefSeq" id="WP_273671422.1">
    <property type="nucleotide sequence ID" value="NZ_JAQQXR010000005.1"/>
</dbReference>
<feature type="transmembrane region" description="Helical" evidence="5">
    <location>
        <begin position="194"/>
        <end position="212"/>
    </location>
</feature>
<keyword evidence="3 5" id="KW-1133">Transmembrane helix</keyword>
<accession>A0ABT5K1U5</accession>